<dbReference type="AlphaFoldDB" id="S9QJF0"/>
<accession>S9QJF0</accession>
<dbReference type="RefSeq" id="WP_021099843.1">
    <property type="nucleotide sequence ID" value="NZ_KE557306.1"/>
</dbReference>
<comment type="caution">
    <text evidence="1">The sequence shown here is derived from an EMBL/GenBank/DDBJ whole genome shotgun (WGS) entry which is preliminary data.</text>
</comment>
<dbReference type="OrthoDB" id="7838803at2"/>
<protein>
    <submittedName>
        <fullName evidence="1">Uncharacterized protein</fullName>
    </submittedName>
</protein>
<keyword evidence="2" id="KW-1185">Reference proteome</keyword>
<dbReference type="HOGENOM" id="CLU_1523380_0_0_5"/>
<proteinExistence type="predicted"/>
<organism evidence="1 2">
    <name type="scientific">Litoreibacter arenae DSM 19593</name>
    <dbReference type="NCBI Taxonomy" id="1123360"/>
    <lineage>
        <taxon>Bacteria</taxon>
        <taxon>Pseudomonadati</taxon>
        <taxon>Pseudomonadota</taxon>
        <taxon>Alphaproteobacteria</taxon>
        <taxon>Rhodobacterales</taxon>
        <taxon>Roseobacteraceae</taxon>
        <taxon>Litoreibacter</taxon>
    </lineage>
</organism>
<gene>
    <name evidence="1" type="ORF">thalar_01273</name>
</gene>
<name>S9QJF0_9RHOB</name>
<dbReference type="STRING" id="1123360.thalar_01273"/>
<evidence type="ECO:0000313" key="1">
    <source>
        <dbReference type="EMBL" id="EPX79937.1"/>
    </source>
</evidence>
<dbReference type="Proteomes" id="UP000015351">
    <property type="component" value="Unassembled WGS sequence"/>
</dbReference>
<sequence length="176" mass="18497">MSNVATYPFDPSILDELVDMIGDMGAEFAIGTLDAVLSESNGAIVSEGVTRDMYEGQVITAVVAADAVAVSHGEAPSVLNDALMQAVKPFAEDLRDTDGTPDLAAKALRVITDGTSSIYGTMTGELPTRAEFLEITSKVQDSVSAAKQRNPGEWAEITGDGVFEITMHPDNGEADD</sequence>
<dbReference type="EMBL" id="AONI01000009">
    <property type="protein sequence ID" value="EPX79937.1"/>
    <property type="molecule type" value="Genomic_DNA"/>
</dbReference>
<reference evidence="2" key="1">
    <citation type="journal article" date="2013" name="Stand. Genomic Sci.">
        <title>Genome sequence of the Litoreibacter arenae type strain (DSM 19593(T)), a member of the Roseobacter clade isolated from sea sand.</title>
        <authorList>
            <person name="Riedel T."/>
            <person name="Fiebig A."/>
            <person name="Petersen J."/>
            <person name="Gronow S."/>
            <person name="Kyrpides N.C."/>
            <person name="Goker M."/>
            <person name="Klenk H.P."/>
        </authorList>
    </citation>
    <scope>NUCLEOTIDE SEQUENCE [LARGE SCALE GENOMIC DNA]</scope>
    <source>
        <strain evidence="2">DSM 19593</strain>
    </source>
</reference>
<evidence type="ECO:0000313" key="2">
    <source>
        <dbReference type="Proteomes" id="UP000015351"/>
    </source>
</evidence>